<accession>A0A392MVV7</accession>
<keyword evidence="3" id="KW-1185">Reference proteome</keyword>
<organism evidence="2 3">
    <name type="scientific">Trifolium medium</name>
    <dbReference type="NCBI Taxonomy" id="97028"/>
    <lineage>
        <taxon>Eukaryota</taxon>
        <taxon>Viridiplantae</taxon>
        <taxon>Streptophyta</taxon>
        <taxon>Embryophyta</taxon>
        <taxon>Tracheophyta</taxon>
        <taxon>Spermatophyta</taxon>
        <taxon>Magnoliopsida</taxon>
        <taxon>eudicotyledons</taxon>
        <taxon>Gunneridae</taxon>
        <taxon>Pentapetalae</taxon>
        <taxon>rosids</taxon>
        <taxon>fabids</taxon>
        <taxon>Fabales</taxon>
        <taxon>Fabaceae</taxon>
        <taxon>Papilionoideae</taxon>
        <taxon>50 kb inversion clade</taxon>
        <taxon>NPAAA clade</taxon>
        <taxon>Hologalegina</taxon>
        <taxon>IRL clade</taxon>
        <taxon>Trifolieae</taxon>
        <taxon>Trifolium</taxon>
    </lineage>
</organism>
<reference evidence="2 3" key="1">
    <citation type="journal article" date="2018" name="Front. Plant Sci.">
        <title>Red Clover (Trifolium pratense) and Zigzag Clover (T. medium) - A Picture of Genomic Similarities and Differences.</title>
        <authorList>
            <person name="Dluhosova J."/>
            <person name="Istvanek J."/>
            <person name="Nedelnik J."/>
            <person name="Repkova J."/>
        </authorList>
    </citation>
    <scope>NUCLEOTIDE SEQUENCE [LARGE SCALE GENOMIC DNA]</scope>
    <source>
        <strain evidence="3">cv. 10/8</strain>
        <tissue evidence="2">Leaf</tissue>
    </source>
</reference>
<evidence type="ECO:0000313" key="2">
    <source>
        <dbReference type="EMBL" id="MCH91621.1"/>
    </source>
</evidence>
<sequence length="83" mass="8735">MDANSSAGSVNMAAILSALNDKLDSLASDVATLHARDSQPPPPVNQPSSQQSTPKPHMKLEITIVSPSHLSTWMVLLLVGFNG</sequence>
<gene>
    <name evidence="2" type="ORF">A2U01_0012549</name>
</gene>
<evidence type="ECO:0000313" key="3">
    <source>
        <dbReference type="Proteomes" id="UP000265520"/>
    </source>
</evidence>
<dbReference type="Proteomes" id="UP000265520">
    <property type="component" value="Unassembled WGS sequence"/>
</dbReference>
<name>A0A392MVV7_9FABA</name>
<comment type="caution">
    <text evidence="2">The sequence shown here is derived from an EMBL/GenBank/DDBJ whole genome shotgun (WGS) entry which is preliminary data.</text>
</comment>
<dbReference type="AlphaFoldDB" id="A0A392MVV7"/>
<dbReference type="EMBL" id="LXQA010020801">
    <property type="protein sequence ID" value="MCH91621.1"/>
    <property type="molecule type" value="Genomic_DNA"/>
</dbReference>
<protein>
    <submittedName>
        <fullName evidence="2">Uncharacterized protein</fullName>
    </submittedName>
</protein>
<feature type="region of interest" description="Disordered" evidence="1">
    <location>
        <begin position="30"/>
        <end position="58"/>
    </location>
</feature>
<proteinExistence type="predicted"/>
<evidence type="ECO:0000256" key="1">
    <source>
        <dbReference type="SAM" id="MobiDB-lite"/>
    </source>
</evidence>